<gene>
    <name evidence="1" type="ORF">TCEL_01601</name>
</gene>
<reference evidence="1" key="1">
    <citation type="submission" date="2013-03" db="EMBL/GenBank/DDBJ databases">
        <title>Draft genome sequence of the hydrogen-ethanol-producing anaerobic alkalithermophilic Caloramator celere.</title>
        <authorList>
            <person name="Ciranna A."/>
            <person name="Larjo A."/>
            <person name="Kivisto A."/>
            <person name="Santala V."/>
            <person name="Roos C."/>
            <person name="Karp M."/>
        </authorList>
    </citation>
    <scope>NUCLEOTIDE SEQUENCE [LARGE SCALE GENOMIC DNA]</scope>
    <source>
        <strain evidence="1">DSM 8682</strain>
    </source>
</reference>
<dbReference type="PROSITE" id="PS51257">
    <property type="entry name" value="PROKAR_LIPOPROTEIN"/>
    <property type="match status" value="1"/>
</dbReference>
<evidence type="ECO:0000313" key="1">
    <source>
        <dbReference type="EMBL" id="CDF57687.1"/>
    </source>
</evidence>
<dbReference type="EMBL" id="CAVN010000089">
    <property type="protein sequence ID" value="CDF57687.1"/>
    <property type="molecule type" value="Genomic_DNA"/>
</dbReference>
<dbReference type="eggNOG" id="ENOG5032Y27">
    <property type="taxonomic scope" value="Bacteria"/>
</dbReference>
<accession>R7RNC7</accession>
<sequence>MKYIKSYFTTLFILIILIFTVGCRGTEYQKSIYYDDKKIASEGDSYTFLVRNGVVEDNKTSIKFSSFTGMETIYIIEAASNSKLKIDFNSKVSKGKFKVVFIDTNNKITKILEGTQEGSMELDLLKGRSRIKLVGKDTGGEVRIVLYPSNNIEIMEKNQ</sequence>
<comment type="caution">
    <text evidence="1">The sequence shown here is derived from an EMBL/GenBank/DDBJ whole genome shotgun (WGS) entry which is preliminary data.</text>
</comment>
<evidence type="ECO:0008006" key="3">
    <source>
        <dbReference type="Google" id="ProtNLM"/>
    </source>
</evidence>
<dbReference type="AlphaFoldDB" id="R7RNC7"/>
<keyword evidence="2" id="KW-1185">Reference proteome</keyword>
<dbReference type="RefSeq" id="WP_018661070.1">
    <property type="nucleotide sequence ID" value="NZ_HF952018.1"/>
</dbReference>
<protein>
    <recommendedName>
        <fullName evidence="3">Lipoprotein</fullName>
    </recommendedName>
</protein>
<name>R7RNC7_9CLOT</name>
<proteinExistence type="predicted"/>
<organism evidence="1 2">
    <name type="scientific">Thermobrachium celere DSM 8682</name>
    <dbReference type="NCBI Taxonomy" id="941824"/>
    <lineage>
        <taxon>Bacteria</taxon>
        <taxon>Bacillati</taxon>
        <taxon>Bacillota</taxon>
        <taxon>Clostridia</taxon>
        <taxon>Eubacteriales</taxon>
        <taxon>Clostridiaceae</taxon>
        <taxon>Thermobrachium</taxon>
    </lineage>
</organism>
<dbReference type="HOGENOM" id="CLU_113238_0_0_9"/>
<dbReference type="Proteomes" id="UP000014923">
    <property type="component" value="Unassembled WGS sequence"/>
</dbReference>
<dbReference type="OrthoDB" id="2046657at2"/>
<evidence type="ECO:0000313" key="2">
    <source>
        <dbReference type="Proteomes" id="UP000014923"/>
    </source>
</evidence>